<evidence type="ECO:0000313" key="2">
    <source>
        <dbReference type="Proteomes" id="UP000827976"/>
    </source>
</evidence>
<dbReference type="EC" id="2.7.11.1" evidence="1"/>
<comment type="caution">
    <text evidence="1">The sequence shown here is derived from an EMBL/GenBank/DDBJ whole genome shotgun (WGS) entry which is preliminary data.</text>
</comment>
<gene>
    <name evidence="1" type="ORF">IHE45_15G123600</name>
</gene>
<accession>A0ACB7UPF3</accession>
<keyword evidence="1" id="KW-0808">Transferase</keyword>
<protein>
    <submittedName>
        <fullName evidence="1">S-receptor-like serine/threonine-protein kinase protein</fullName>
        <ecNumber evidence="1">2.7.11.1</ecNumber>
    </submittedName>
</protein>
<name>A0ACB7UPF3_DIOAL</name>
<evidence type="ECO:0000313" key="1">
    <source>
        <dbReference type="EMBL" id="KAH7662281.1"/>
    </source>
</evidence>
<reference evidence="2" key="1">
    <citation type="journal article" date="2022" name="Nat. Commun.">
        <title>Chromosome evolution and the genetic basis of agronomically important traits in greater yam.</title>
        <authorList>
            <person name="Bredeson J.V."/>
            <person name="Lyons J.B."/>
            <person name="Oniyinde I.O."/>
            <person name="Okereke N.R."/>
            <person name="Kolade O."/>
            <person name="Nnabue I."/>
            <person name="Nwadili C.O."/>
            <person name="Hribova E."/>
            <person name="Parker M."/>
            <person name="Nwogha J."/>
            <person name="Shu S."/>
            <person name="Carlson J."/>
            <person name="Kariba R."/>
            <person name="Muthemba S."/>
            <person name="Knop K."/>
            <person name="Barton G.J."/>
            <person name="Sherwood A.V."/>
            <person name="Lopez-Montes A."/>
            <person name="Asiedu R."/>
            <person name="Jamnadass R."/>
            <person name="Muchugi A."/>
            <person name="Goodstein D."/>
            <person name="Egesi C.N."/>
            <person name="Featherston J."/>
            <person name="Asfaw A."/>
            <person name="Simpson G.G."/>
            <person name="Dolezel J."/>
            <person name="Hendre P.S."/>
            <person name="Van Deynze A."/>
            <person name="Kumar P.L."/>
            <person name="Obidiegwu J.E."/>
            <person name="Bhattacharjee R."/>
            <person name="Rokhsar D.S."/>
        </authorList>
    </citation>
    <scope>NUCLEOTIDE SEQUENCE [LARGE SCALE GENOMIC DNA]</scope>
    <source>
        <strain evidence="2">cv. TDa95/00328</strain>
    </source>
</reference>
<dbReference type="Proteomes" id="UP000827976">
    <property type="component" value="Chromosome 15"/>
</dbReference>
<proteinExistence type="predicted"/>
<keyword evidence="2" id="KW-1185">Reference proteome</keyword>
<sequence length="874" mass="97702">MNYDYVFTSSKKKIFFFWPNTTYHIPPNSEFFSIAQPIMSTKSSSIIIIHSSSFLLLLILHTFLLEFSQGQNTLLLGESIKEGQTLVSSNKIYELGFFNSTNSTNSTNSYVGIWYHQLPVKTIIWVANREKPVSDSSGVITIDTQGALVINDSKGTIFSSNTKGSNQTIAKLMNSGNFVLKASKYSKEFLWQSFDHPTDTFLPGMVLGGQNQLITSWRNSGDPAPGVFSLGLDPNDTHQLLFQKTGQASNRQNFSRILQMASYFYNFSYVSLRNPDNYSYAIDDRTTISRGVMDVSGQFKQLTWFQDRREWVAYWAEPEKFPCEVPSYCGFNGLCANDSNLPCKCLLGFQPTSQDQWRSNDWSGGCVRRATLQCGKGDGFLKLTSTKLPIFQTDIQNSSLALDDCKVMCLKNCSCTAYASENGNGTGCLLWSKDLLGLQENYDGGQDVYVRLVASELNQVPDHGKMSSALIIILVVTGTIAVLLPGAVCCKYGKTIGKKLRNQDMSRALLLFKVRKKPRNQKMSSNPGLSKLFADAMMHGEDNKGCPQVSFAAISAATNNFSDSNKLGEGGFGPVYMGMLEGYTVAIKRLAKNSGQGNREFKNEITLIANLQHKNLVRLLGCCIEKEEKILIYEYLPNKSLDTYIFDASRRAELDWQKRFHTIEGIAQGLLYLHKFSRLKVIHRDLKTSNILLDSEMNPKISDFGLARIFGQNENQANTRRVVGTYGYMAPEYAMEGLFSVKSDIYSFGVMLLEIVSGKKNTCFQHANNTVNLLGYAWELWTEGRSLELVDPILGDLYPPQEVSRCIHVALLCVQDHAADRPSISAVISMLHNETCLPFPKQPAFYIARDEGLSSDKGDIYTLNNVSFTSMQGR</sequence>
<organism evidence="1 2">
    <name type="scientific">Dioscorea alata</name>
    <name type="common">Purple yam</name>
    <dbReference type="NCBI Taxonomy" id="55571"/>
    <lineage>
        <taxon>Eukaryota</taxon>
        <taxon>Viridiplantae</taxon>
        <taxon>Streptophyta</taxon>
        <taxon>Embryophyta</taxon>
        <taxon>Tracheophyta</taxon>
        <taxon>Spermatophyta</taxon>
        <taxon>Magnoliopsida</taxon>
        <taxon>Liliopsida</taxon>
        <taxon>Dioscoreales</taxon>
        <taxon>Dioscoreaceae</taxon>
        <taxon>Dioscorea</taxon>
    </lineage>
</organism>
<dbReference type="EMBL" id="CM037025">
    <property type="protein sequence ID" value="KAH7662281.1"/>
    <property type="molecule type" value="Genomic_DNA"/>
</dbReference>